<gene>
    <name evidence="2" type="ordered locus">Halxa_2434</name>
</gene>
<dbReference type="Proteomes" id="UP000006794">
    <property type="component" value="Chromosome"/>
</dbReference>
<dbReference type="RefSeq" id="WP_013879944.1">
    <property type="nucleotide sequence ID" value="NC_015666.1"/>
</dbReference>
<name>F8DAV7_HALXS</name>
<dbReference type="HOGENOM" id="CLU_131305_5_0_2"/>
<dbReference type="GeneID" id="10797390"/>
<dbReference type="KEGG" id="hxa:Halxa_2434"/>
<dbReference type="eggNOG" id="arCOG03828">
    <property type="taxonomic scope" value="Archaea"/>
</dbReference>
<feature type="region of interest" description="Disordered" evidence="1">
    <location>
        <begin position="40"/>
        <end position="59"/>
    </location>
</feature>
<sequence>MSSVRFENGKRVIRNWDRVFEAASAEPRRQIVISLSDVSPDESVPLPERAINPNVPADPEPLRRDLLHRHLPLLADYEFVEWEADPLVASRGPRFAEVAAVFEAIQSSAVALPDSLVIGCQRLEREQQFDDR</sequence>
<keyword evidence="3" id="KW-1185">Reference proteome</keyword>
<dbReference type="AlphaFoldDB" id="F8DAV7"/>
<dbReference type="OrthoDB" id="247722at2157"/>
<proteinExistence type="predicted"/>
<evidence type="ECO:0000256" key="1">
    <source>
        <dbReference type="SAM" id="MobiDB-lite"/>
    </source>
</evidence>
<evidence type="ECO:0000313" key="3">
    <source>
        <dbReference type="Proteomes" id="UP000006794"/>
    </source>
</evidence>
<organism evidence="2 3">
    <name type="scientific">Halopiger xanaduensis (strain DSM 18323 / JCM 14033 / SH-6)</name>
    <dbReference type="NCBI Taxonomy" id="797210"/>
    <lineage>
        <taxon>Archaea</taxon>
        <taxon>Methanobacteriati</taxon>
        <taxon>Methanobacteriota</taxon>
        <taxon>Stenosarchaea group</taxon>
        <taxon>Halobacteria</taxon>
        <taxon>Halobacteriales</taxon>
        <taxon>Natrialbaceae</taxon>
        <taxon>Halopiger</taxon>
    </lineage>
</organism>
<reference evidence="2 3" key="1">
    <citation type="journal article" date="2012" name="Stand. Genomic Sci.">
        <title>Complete genome sequence of Halopiger xanaduensis type strain (SH-6(T)).</title>
        <authorList>
            <person name="Anderson I."/>
            <person name="Tindall B.J."/>
            <person name="Rohde M."/>
            <person name="Lucas S."/>
            <person name="Han J."/>
            <person name="Lapidus A."/>
            <person name="Cheng J.F."/>
            <person name="Goodwin L."/>
            <person name="Pitluck S."/>
            <person name="Peters L."/>
            <person name="Pati A."/>
            <person name="Mikhailova N."/>
            <person name="Pagani I."/>
            <person name="Teshima H."/>
            <person name="Han C."/>
            <person name="Tapia R."/>
            <person name="Land M."/>
            <person name="Woyke T."/>
            <person name="Klenk H.P."/>
            <person name="Kyrpides N."/>
            <person name="Ivanova N."/>
        </authorList>
    </citation>
    <scope>NUCLEOTIDE SEQUENCE [LARGE SCALE GENOMIC DNA]</scope>
    <source>
        <strain evidence="3">DSM 18323 / JCM 14033 / SH-6</strain>
    </source>
</reference>
<protein>
    <submittedName>
        <fullName evidence="2">Uncharacterized protein</fullName>
    </submittedName>
</protein>
<accession>F8DAV7</accession>
<evidence type="ECO:0000313" key="2">
    <source>
        <dbReference type="EMBL" id="AEH37053.1"/>
    </source>
</evidence>
<dbReference type="EMBL" id="CP002839">
    <property type="protein sequence ID" value="AEH37053.1"/>
    <property type="molecule type" value="Genomic_DNA"/>
</dbReference>